<evidence type="ECO:0000313" key="6">
    <source>
        <dbReference type="EMBL" id="KQE11427.1"/>
    </source>
</evidence>
<dbReference type="Proteomes" id="UP000194699">
    <property type="component" value="Unassembled WGS sequence"/>
</dbReference>
<evidence type="ECO:0000313" key="28">
    <source>
        <dbReference type="Proteomes" id="UP000066661"/>
    </source>
</evidence>
<dbReference type="EMBL" id="VHGY01000066">
    <property type="protein sequence ID" value="TPU60503.1"/>
    <property type="molecule type" value="Genomic_DNA"/>
</dbReference>
<keyword evidence="1" id="KW-0732">Signal</keyword>
<dbReference type="RefSeq" id="WP_001985194.1">
    <property type="nucleotide sequence ID" value="NZ_AP022077.1"/>
</dbReference>
<dbReference type="Proteomes" id="UP000252694">
    <property type="component" value="Unassembled WGS sequence"/>
</dbReference>
<dbReference type="Proteomes" id="UP000076296">
    <property type="component" value="Unassembled WGS sequence"/>
</dbReference>
<evidence type="ECO:0000313" key="3">
    <source>
        <dbReference type="EMBL" id="CUW36550.1"/>
    </source>
</evidence>
<evidence type="ECO:0000313" key="39">
    <source>
        <dbReference type="Proteomes" id="UP000461234"/>
    </source>
</evidence>
<dbReference type="Proteomes" id="UP000461234">
    <property type="component" value="Unassembled WGS sequence"/>
</dbReference>
<dbReference type="OMA" id="LSYARWP"/>
<dbReference type="EMBL" id="JARTMM010000077">
    <property type="protein sequence ID" value="MDK4883149.1"/>
    <property type="molecule type" value="Genomic_DNA"/>
</dbReference>
<dbReference type="Proteomes" id="UP000066661">
    <property type="component" value="Chromosome I"/>
</dbReference>
<reference evidence="11" key="15">
    <citation type="submission" date="2019-07" db="EMBL/GenBank/DDBJ databases">
        <title>Biological characteristics of mucoid Acinetobacter baumannii from a general hospital in China.</title>
        <authorList>
            <person name="Hua X."/>
            <person name="Yu Y."/>
        </authorList>
    </citation>
    <scope>NUCLEOTIDE SEQUENCE</scope>
    <source>
        <strain evidence="11">N41</strain>
        <strain evidence="12">N8</strain>
    </source>
</reference>
<reference evidence="20 34" key="8">
    <citation type="submission" date="2017-04" db="EMBL/GenBank/DDBJ databases">
        <title>Comparison of Acinetobacter baumannii whole genome sequences from two major hospitals in Kuwait.</title>
        <authorList>
            <person name="Nasser K."/>
            <person name="Habibi N."/>
            <person name="Khan M.W."/>
            <person name="Purohit P."/>
            <person name="Al-Obaid I."/>
            <person name="Dhar R."/>
            <person name="Al-Fouzan W."/>
            <person name="Mustafa A.S."/>
        </authorList>
    </citation>
    <scope>NUCLEOTIDE SEQUENCE [LARGE SCALE GENOMIC DNA]</scope>
    <source>
        <strain evidence="20 34">KUFAR57</strain>
    </source>
</reference>
<evidence type="ECO:0000313" key="10">
    <source>
        <dbReference type="EMBL" id="MDK4883149.1"/>
    </source>
</evidence>
<dbReference type="Proteomes" id="UP000516419">
    <property type="component" value="Chromosome"/>
</dbReference>
<dbReference type="Proteomes" id="UP000051322">
    <property type="component" value="Unassembled WGS sequence"/>
</dbReference>
<dbReference type="Proteomes" id="UP000594659">
    <property type="component" value="Chromosome"/>
</dbReference>
<evidence type="ECO:0000313" key="41">
    <source>
        <dbReference type="Proteomes" id="UP000516419"/>
    </source>
</evidence>
<dbReference type="OrthoDB" id="7355447at2"/>
<evidence type="ECO:0000313" key="26">
    <source>
        <dbReference type="Proteomes" id="UP000051322"/>
    </source>
</evidence>
<dbReference type="Proteomes" id="UP001174156">
    <property type="component" value="Unassembled WGS sequence"/>
</dbReference>
<dbReference type="Proteomes" id="UP000233757">
    <property type="component" value="Unassembled WGS sequence"/>
</dbReference>
<evidence type="ECO:0000313" key="22">
    <source>
        <dbReference type="EMBL" id="QNV22347.1"/>
    </source>
</evidence>
<evidence type="ECO:0000313" key="9">
    <source>
        <dbReference type="EMBL" id="MBE0330492.1"/>
    </source>
</evidence>
<dbReference type="EMBL" id="JACSVK010000173">
    <property type="protein sequence ID" value="MBD0222060.1"/>
    <property type="molecule type" value="Genomic_DNA"/>
</dbReference>
<reference evidence="23 42" key="22">
    <citation type="submission" date="2020-09" db="EMBL/GenBank/DDBJ databases">
        <title>Resistance determinants and their genetic context in bacteria from a longitudinal study of pigs reared under conventional and antibiotic-free husbandry practices.</title>
        <authorList>
            <person name="Poulin-Laprade D."/>
            <person name="Brouard J.-S."/>
            <person name="Gagnon N."/>
            <person name="Turcotte A."/>
            <person name="Langlois A."/>
            <person name="Matte J.J."/>
            <person name="Carrillo C.D."/>
            <person name="Zaheer R."/>
            <person name="McAllister T."/>
            <person name="Topp E."/>
            <person name="Talbot G."/>
        </authorList>
    </citation>
    <scope>NUCLEOTIDE SEQUENCE [LARGE SCALE GENOMIC DNA]</scope>
    <source>
        <strain evidence="23 42">Res13-Abat-PEA21-P4-01-A</strain>
    </source>
</reference>
<reference evidence="16 40" key="7">
    <citation type="journal article" date="2017" name="Ann. Clin. Microbiol. Antimicrob.">
        <title>New eight genes identified at the clinical multidrug-resistant Acinetobacter baumannii DMS06669 strain in a Vietnam hospital.</title>
        <authorList>
            <person name="Si-Tuan N."/>
            <person name="Ngoc H.M."/>
            <person name="Hang P.T.T."/>
            <person name="Nguyen C."/>
            <person name="Van P.H."/>
            <person name="Huong N.T."/>
        </authorList>
    </citation>
    <scope>NUCLEOTIDE SEQUENCE [LARGE SCALE GENOMIC DNA]</scope>
    <source>
        <strain evidence="16 40">DMS06669</strain>
    </source>
</reference>
<reference evidence="19 33" key="11">
    <citation type="submission" date="2018-02" db="EMBL/GenBank/DDBJ databases">
        <title>Acinetobacter baumanii whole genome sequence.</title>
        <authorList>
            <person name="Qasim Z.J."/>
        </authorList>
    </citation>
    <scope>NUCLEOTIDE SEQUENCE [LARGE SCALE GENOMIC DNA]</scope>
    <source>
        <strain evidence="19 33">ZQ8</strain>
    </source>
</reference>
<dbReference type="EMBL" id="WPIP01000050">
    <property type="protein sequence ID" value="MVM91633.1"/>
    <property type="molecule type" value="Genomic_DNA"/>
</dbReference>
<reference evidence="2 29" key="1">
    <citation type="journal article" date="2014" name="Antimicrob. Agents Chemother.">
        <title>Triclosan can select for an AdeIJK-overexpressing mutant of Acinetobacter baumannii ATCC 17978 that displays reduced susceptibility to multiple antibiotics.</title>
        <authorList>
            <person name="Fernando D.M."/>
            <person name="Xu W."/>
            <person name="Loewen P.C."/>
            <person name="Zhanel G.G."/>
            <person name="Kumar A."/>
        </authorList>
    </citation>
    <scope>NUCLEOTIDE SEQUENCE [LARGE SCALE GENOMIC DNA]</scope>
    <source>
        <strain evidence="29">ATCC 17978</strain>
        <strain evidence="2">ATCC 17978-VU</strain>
    </source>
</reference>
<dbReference type="Proteomes" id="UP000480763">
    <property type="component" value="Unassembled WGS sequence"/>
</dbReference>
<dbReference type="KEGG" id="abw:BL01_15605"/>
<evidence type="ECO:0000313" key="19">
    <source>
        <dbReference type="EMBL" id="PQL79929.1"/>
    </source>
</evidence>
<evidence type="ECO:0000313" key="33">
    <source>
        <dbReference type="Proteomes" id="UP000233757"/>
    </source>
</evidence>
<evidence type="ECO:0000313" key="35">
    <source>
        <dbReference type="Proteomes" id="UP000248662"/>
    </source>
</evidence>
<reference evidence="8" key="19">
    <citation type="submission" date="2020-08" db="EMBL/GenBank/DDBJ databases">
        <title>Diversity of carbapenem-resistant Acinetobacter baumannii and bacteriophage-mediated spread of the Oxa23 carbapenemase.</title>
        <authorList>
            <person name="Abouelfetouh A."/>
            <person name="Mattock J."/>
            <person name="Turner D."/>
            <person name="Li E."/>
            <person name="Evans B.A."/>
        </authorList>
    </citation>
    <scope>NUCLEOTIDE SEQUENCE</scope>
    <source>
        <strain evidence="8">A86</strain>
    </source>
</reference>
<reference evidence="21 35" key="12">
    <citation type="submission" date="2018-06" db="EMBL/GenBank/DDBJ databases">
        <title>Carbapenemase-producing Acinetobacter spp. from environmental sources in an hospital from French Polynesia.</title>
        <authorList>
            <person name="Bonnin R.A."/>
            <person name="Levy M."/>
            <person name="Cuzon G."/>
            <person name="Dortet L."/>
            <person name="Naas T."/>
        </authorList>
    </citation>
    <scope>NUCLEOTIDE SEQUENCE [LARGE SCALE GENOMIC DNA]</scope>
    <source>
        <strain evidence="21 35">R10</strain>
    </source>
</reference>
<evidence type="ECO:0000313" key="17">
    <source>
        <dbReference type="EMBL" id="OTM78943.1"/>
    </source>
</evidence>
<organism evidence="16 40">
    <name type="scientific">Acinetobacter baumannii</name>
    <dbReference type="NCBI Taxonomy" id="470"/>
    <lineage>
        <taxon>Bacteria</taxon>
        <taxon>Pseudomonadati</taxon>
        <taxon>Pseudomonadota</taxon>
        <taxon>Gammaproteobacteria</taxon>
        <taxon>Moraxellales</taxon>
        <taxon>Moraxellaceae</taxon>
        <taxon>Acinetobacter</taxon>
        <taxon>Acinetobacter calcoaceticus/baumannii complex</taxon>
    </lineage>
</organism>
<proteinExistence type="predicted"/>
<evidence type="ECO:0000313" key="27">
    <source>
        <dbReference type="Proteomes" id="UP000051449"/>
    </source>
</evidence>
<evidence type="ECO:0000313" key="34">
    <source>
        <dbReference type="Proteomes" id="UP000237823"/>
    </source>
</evidence>
<dbReference type="Proteomes" id="UP000439424">
    <property type="component" value="Unassembled WGS sequence"/>
</dbReference>
<reference evidence="10" key="25">
    <citation type="submission" date="2023-01" db="EMBL/GenBank/DDBJ databases">
        <title>Genomic dissection of endemic carbapenem resistance: metallo-beta-lactamase gene dissemination through clonal, plasmid and integron transfer pathways.</title>
        <authorList>
            <person name="Macesic N."/>
        </authorList>
    </citation>
    <scope>NUCLEOTIDE SEQUENCE</scope>
    <source>
        <strain evidence="10">CPO519</strain>
    </source>
</reference>
<dbReference type="EMBL" id="NEPB01000050">
    <property type="protein sequence ID" value="PRN31541.1"/>
    <property type="molecule type" value="Genomic_DNA"/>
</dbReference>
<gene>
    <name evidence="3" type="ORF">ABR2091_3176</name>
    <name evidence="5" type="ORF">APD06_01110</name>
    <name evidence="6" type="ORF">APD33_12465</name>
    <name evidence="2" type="ORF">AUO97_03910</name>
    <name evidence="20" type="ORF">B9W25_16420</name>
    <name evidence="17" type="ORF">B9X95_20270</name>
    <name evidence="18" type="ORF">CPI82_18900</name>
    <name evidence="19" type="ORF">CV954_018930</name>
    <name evidence="21" type="ORF">DOL94_18070</name>
    <name evidence="14" type="ORF">F2P40_19015</name>
    <name evidence="25" type="ORF">FJU42_18640</name>
    <name evidence="12" type="ORF">FPK63_17640</name>
    <name evidence="11" type="ORF">FPK87_18060</name>
    <name evidence="22" type="ORF">FQZ18_02985</name>
    <name evidence="15" type="ORF">GNY86_08885</name>
    <name evidence="16" type="ORF">GSE42_17505</name>
    <name evidence="8" type="ORF">IAG11_19585</name>
    <name evidence="9" type="ORF">IHV20_10065</name>
    <name evidence="23" type="ORF">IMO23_15490</name>
    <name evidence="4" type="ORF">JHZ39_003307</name>
    <name evidence="7" type="ORF">LV35_03895</name>
    <name evidence="13" type="ORF">P9867_016190</name>
    <name evidence="10" type="ORF">P9867_16095</name>
    <name evidence="24" type="ORF">SAMEA104305318_03834</name>
</gene>
<dbReference type="Proteomes" id="UP000655940">
    <property type="component" value="Unassembled WGS sequence"/>
</dbReference>
<evidence type="ECO:0000313" key="31">
    <source>
        <dbReference type="Proteomes" id="UP000194699"/>
    </source>
</evidence>
<dbReference type="EMBL" id="PHJU02000043">
    <property type="protein sequence ID" value="PQL79929.1"/>
    <property type="molecule type" value="Genomic_DNA"/>
</dbReference>
<evidence type="ECO:0000313" key="20">
    <source>
        <dbReference type="EMBL" id="PRN31541.1"/>
    </source>
</evidence>
<dbReference type="Proteomes" id="UP000237823">
    <property type="component" value="Unassembled WGS sequence"/>
</dbReference>
<dbReference type="Proteomes" id="UP000315888">
    <property type="component" value="Unassembled WGS sequence"/>
</dbReference>
<evidence type="ECO:0000313" key="24">
    <source>
        <dbReference type="EMBL" id="SST32080.1"/>
    </source>
</evidence>
<reference evidence="24 36" key="13">
    <citation type="submission" date="2018-07" db="EMBL/GenBank/DDBJ databases">
        <authorList>
            <consortium name="Pathogen Informatics"/>
        </authorList>
    </citation>
    <scope>NUCLEOTIDE SEQUENCE [LARGE SCALE GENOMIC DNA]</scope>
    <source>
        <strain evidence="24 36">4300STDY7045823</strain>
    </source>
</reference>
<evidence type="ECO:0000313" key="23">
    <source>
        <dbReference type="EMBL" id="QPF12948.1"/>
    </source>
</evidence>
<dbReference type="EMBL" id="WWCH01000001">
    <property type="protein sequence ID" value="MYM79715.1"/>
    <property type="molecule type" value="Genomic_DNA"/>
</dbReference>
<dbReference type="EMBL" id="CP018664">
    <property type="protein sequence ID" value="APP30004.1"/>
    <property type="molecule type" value="Genomic_DNA"/>
</dbReference>
<evidence type="ECO:0000313" key="11">
    <source>
        <dbReference type="EMBL" id="MDR8262354.1"/>
    </source>
</evidence>
<evidence type="ECO:0000313" key="38">
    <source>
        <dbReference type="Proteomes" id="UP000439424"/>
    </source>
</evidence>
<dbReference type="Proteomes" id="UP000051449">
    <property type="component" value="Unassembled WGS sequence"/>
</dbReference>
<reference evidence="3 28" key="4">
    <citation type="submission" date="2015-12" db="EMBL/GenBank/DDBJ databases">
        <authorList>
            <person name="Wibberg D."/>
        </authorList>
    </citation>
    <scope>NUCLEOTIDE SEQUENCE [LARGE SCALE GENOMIC DNA]</scope>
    <source>
        <strain evidence="3">R2091</strain>
    </source>
</reference>
<evidence type="ECO:0000313" key="29">
    <source>
        <dbReference type="Proteomes" id="UP000072389"/>
    </source>
</evidence>
<dbReference type="eggNOG" id="ENOG5032MZ8">
    <property type="taxonomic scope" value="Bacteria"/>
</dbReference>
<dbReference type="KEGG" id="abaa:IX88_17875"/>
<dbReference type="EMBL" id="WIOC01000039">
    <property type="protein sequence ID" value="MQR51384.1"/>
    <property type="molecule type" value="Genomic_DNA"/>
</dbReference>
<evidence type="ECO:0000313" key="8">
    <source>
        <dbReference type="EMBL" id="MBD0222060.1"/>
    </source>
</evidence>
<dbReference type="EMBL" id="LLFE01000009">
    <property type="protein sequence ID" value="KQD22111.1"/>
    <property type="molecule type" value="Genomic_DNA"/>
</dbReference>
<reference evidence="13" key="26">
    <citation type="submission" date="2024-01" db="EMBL/GenBank/DDBJ databases">
        <authorList>
            <person name="Macesic N."/>
        </authorList>
    </citation>
    <scope>NUCLEOTIDE SEQUENCE</scope>
    <source>
        <strain evidence="13">CPO519</strain>
    </source>
</reference>
<dbReference type="EMBL" id="VMBB01000036">
    <property type="protein sequence ID" value="MDR8262354.1"/>
    <property type="molecule type" value="Genomic_DNA"/>
</dbReference>
<feature type="chain" id="PRO_5015026626" evidence="1">
    <location>
        <begin position="25"/>
        <end position="167"/>
    </location>
</feature>
<dbReference type="Proteomes" id="UP000248662">
    <property type="component" value="Unassembled WGS sequence"/>
</dbReference>
<name>A0A059ZNX5_ACIBA</name>
<dbReference type="EMBL" id="JARTMM020000001">
    <property type="protein sequence ID" value="MEC5497943.1"/>
    <property type="molecule type" value="Genomic_DNA"/>
</dbReference>
<evidence type="ECO:0000313" key="16">
    <source>
        <dbReference type="EMBL" id="MYM79715.1"/>
    </source>
</evidence>
<dbReference type="EMBL" id="LRDT01000058">
    <property type="protein sequence ID" value="KZA10948.1"/>
    <property type="molecule type" value="Genomic_DNA"/>
</dbReference>
<reference evidence="22 41" key="20">
    <citation type="submission" date="2020-09" db="EMBL/GenBank/DDBJ databases">
        <title>Carbapenem-Resistant Acinetobacter baumannii devoid of typical resistance factors.</title>
        <authorList>
            <person name="Hoffmann M."/>
            <person name="Luo Y."/>
            <person name="Strain E."/>
            <person name="Rand H."/>
            <person name="Javkar K.G."/>
        </authorList>
    </citation>
    <scope>NUCLEOTIDE SEQUENCE [LARGE SCALE GENOMIC DNA]</scope>
    <source>
        <strain evidence="22 41">CFSAN093705</strain>
    </source>
</reference>
<evidence type="ECO:0000313" key="12">
    <source>
        <dbReference type="EMBL" id="MDR8432883.1"/>
    </source>
</evidence>
<evidence type="ECO:0000313" key="4">
    <source>
        <dbReference type="EMBL" id="EGY2378880.1"/>
    </source>
</evidence>
<evidence type="ECO:0000313" key="13">
    <source>
        <dbReference type="EMBL" id="MEC5497943.1"/>
    </source>
</evidence>
<dbReference type="KEGG" id="abau:IX87_11630"/>
<dbReference type="EMBL" id="VMAF01000039">
    <property type="protein sequence ID" value="MDR8432883.1"/>
    <property type="molecule type" value="Genomic_DNA"/>
</dbReference>
<evidence type="ECO:0000313" key="43">
    <source>
        <dbReference type="Proteomes" id="UP001174156"/>
    </source>
</evidence>
<sequence length="167" mass="19005">MWHSAKKVLFCILVVFATSGPAYANSKHNFYVLTLSILSYSKWENVSTPTLCVIDNASITSTFQSYIQQLSYNYRVQTVNAKDFSKSHCQAVYFSTTPPQQQQNLIQNYPYRSLLSLSINNPECEVGSIFCLYNQNNYTTFKVNLDALSHSKVHIDPRVLLLAKNAE</sequence>
<reference evidence="14 39" key="16">
    <citation type="submission" date="2019-10" db="EMBL/GenBank/DDBJ databases">
        <title>Genetic environment of the oxa23 gene and comparative analysis of carbapenem resistant Acinetobacter baumannii isolates belonging to global clone 1, lineage 2 recovered in a burns hospital outbreak in 2012-2013.</title>
        <authorList>
            <person name="Douraghi M."/>
            <person name="Aris P."/>
            <person name="Kenyon J."/>
            <person name="Hamidian M."/>
        </authorList>
    </citation>
    <scope>NUCLEOTIDE SEQUENCE [LARGE SCALE GENOMIC DNA]</scope>
    <source>
        <strain evidence="14 39">ABS103</strain>
    </source>
</reference>
<dbReference type="EMBL" id="NGEL01000190">
    <property type="protein sequence ID" value="OTM78943.1"/>
    <property type="molecule type" value="Genomic_DNA"/>
</dbReference>
<dbReference type="EMBL" id="CP062919">
    <property type="protein sequence ID" value="QPF12948.1"/>
    <property type="molecule type" value="Genomic_DNA"/>
</dbReference>
<evidence type="ECO:0000313" key="40">
    <source>
        <dbReference type="Proteomes" id="UP000480763"/>
    </source>
</evidence>
<reference evidence="9" key="21">
    <citation type="submission" date="2020-09" db="EMBL/GenBank/DDBJ databases">
        <title>Distribution of Beta-Lactamase Producing Gram-Negative Bacterial Isolates in Isabela River of Santo Domingo, Dominican Republic.</title>
        <authorList>
            <person name="Calderon V."/>
            <person name="Bonnelly R."/>
            <person name="Del Rosario C."/>
            <person name="Duarte A."/>
            <person name="Barauna R."/>
            <person name="Juca Ramos R.T."/>
            <person name="Perdomo O.P."/>
            <person name="Rodriguez De Francisco L.E."/>
            <person name="Franco De Los Santos E.F."/>
        </authorList>
    </citation>
    <scope>NUCLEOTIDE SEQUENCE</scope>
    <source>
        <strain evidence="9">INTEC_BI15</strain>
    </source>
</reference>
<dbReference type="EMBL" id="LN997846">
    <property type="protein sequence ID" value="CUW36550.1"/>
    <property type="molecule type" value="Genomic_DNA"/>
</dbReference>
<evidence type="ECO:0000256" key="1">
    <source>
        <dbReference type="SAM" id="SignalP"/>
    </source>
</evidence>
<dbReference type="EMBL" id="LLGC01000042">
    <property type="protein sequence ID" value="KQE11427.1"/>
    <property type="molecule type" value="Genomic_DNA"/>
</dbReference>
<evidence type="ECO:0000313" key="42">
    <source>
        <dbReference type="Proteomes" id="UP000594659"/>
    </source>
</evidence>
<reference evidence="4" key="23">
    <citation type="submission" date="2020-12" db="EMBL/GenBank/DDBJ databases">
        <authorList>
            <consortium name="Clinical and Environmental Microbiology Branch: Whole genome sequencing antimicrobial resistance pathogens in the healthcare setting"/>
        </authorList>
    </citation>
    <scope>NUCLEOTIDE SEQUENCE</scope>
    <source>
        <strain evidence="4">2018HL-00813</strain>
    </source>
</reference>
<evidence type="ECO:0000313" key="36">
    <source>
        <dbReference type="Proteomes" id="UP000252694"/>
    </source>
</evidence>
<protein>
    <submittedName>
        <fullName evidence="16">DUF4154 domain-containing protein</fullName>
    </submittedName>
    <submittedName>
        <fullName evidence="4">YfiR family protein</fullName>
    </submittedName>
</protein>
<dbReference type="EMBL" id="JACZEI010000009">
    <property type="protein sequence ID" value="MBE0330492.1"/>
    <property type="molecule type" value="Genomic_DNA"/>
</dbReference>
<reference evidence="17 31" key="9">
    <citation type="submission" date="2017-05" db="EMBL/GenBank/DDBJ databases">
        <authorList>
            <person name="Song R."/>
            <person name="Chenine A.L."/>
            <person name="Ruprecht R.M."/>
        </authorList>
    </citation>
    <scope>NUCLEOTIDE SEQUENCE [LARGE SCALE GENOMIC DNA]</scope>
    <source>
        <strain evidence="17 31">PR350</strain>
    </source>
</reference>
<evidence type="ECO:0000313" key="7">
    <source>
        <dbReference type="EMBL" id="KZA10948.1"/>
    </source>
</evidence>
<reference evidence="13 43" key="24">
    <citation type="journal article" date="2023" name="Nat. Commun.">
        <title>Genomic dissection of endemic carbapenem resistance reveals metallo-beta-lactamase dissemination through clonal, plasmid and integron transfer.</title>
        <authorList>
            <person name="Macesic N."/>
            <person name="Hawkey J."/>
            <person name="Vezina B."/>
            <person name="Wisniewski J.A."/>
            <person name="Cottingham H."/>
            <person name="Blakeway L.V."/>
            <person name="Harshegyi T."/>
            <person name="Pragastis K."/>
            <person name="Badoordeen G.Z."/>
            <person name="Dennison A."/>
            <person name="Spelman D.W."/>
            <person name="Jenney A.W.J."/>
            <person name="Peleg A.Y."/>
        </authorList>
    </citation>
    <scope>NUCLEOTIDE SEQUENCE [LARGE SCALE GENOMIC DNA]</scope>
    <source>
        <strain evidence="13 43">CPO519</strain>
    </source>
</reference>
<evidence type="ECO:0000313" key="21">
    <source>
        <dbReference type="EMBL" id="PZM08973.1"/>
    </source>
</evidence>
<evidence type="ECO:0000313" key="2">
    <source>
        <dbReference type="EMBL" id="APP30004.1"/>
    </source>
</evidence>
<evidence type="ECO:0000313" key="14">
    <source>
        <dbReference type="EMBL" id="MQR51384.1"/>
    </source>
</evidence>
<accession>A0A059ZNX5</accession>
<evidence type="ECO:0000313" key="5">
    <source>
        <dbReference type="EMBL" id="KQD22111.1"/>
    </source>
</evidence>
<reference evidence="18 32" key="10">
    <citation type="submission" date="2017-09" db="EMBL/GenBank/DDBJ databases">
        <title>Draft genome of Acinetobacter baumannii strain I43, a mercury resistant bacteria.</title>
        <authorList>
            <person name="Siqueira K.A."/>
            <person name="Mello I.S."/>
            <person name="Mendes T.A."/>
            <person name="Soares M.A."/>
        </authorList>
    </citation>
    <scope>NUCLEOTIDE SEQUENCE [LARGE SCALE GENOMIC DNA]</scope>
    <source>
        <strain evidence="18 32">I43</strain>
    </source>
</reference>
<reference evidence="2" key="3">
    <citation type="submission" date="2015-12" db="EMBL/GenBank/DDBJ databases">
        <authorList>
            <person name="Singh M.K."/>
            <person name="Fernando D.M."/>
            <person name="Kumar A."/>
        </authorList>
    </citation>
    <scope>NUCLEOTIDE SEQUENCE</scope>
    <source>
        <strain evidence="2">ATCC 17978-VU</strain>
    </source>
</reference>
<reference evidence="16" key="18">
    <citation type="submission" date="2019-12" db="EMBL/GenBank/DDBJ databases">
        <authorList>
            <person name="Nguyen S.-T."/>
        </authorList>
    </citation>
    <scope>NUCLEOTIDE SEQUENCE</scope>
    <source>
        <strain evidence="16">DMS06669</strain>
    </source>
</reference>
<feature type="signal peptide" evidence="1">
    <location>
        <begin position="1"/>
        <end position="24"/>
    </location>
</feature>
<evidence type="ECO:0000313" key="32">
    <source>
        <dbReference type="Proteomes" id="UP000223291"/>
    </source>
</evidence>
<evidence type="ECO:0000313" key="25">
    <source>
        <dbReference type="EMBL" id="TPU60503.1"/>
    </source>
</evidence>
<dbReference type="EMBL" id="QKWF01000270">
    <property type="protein sequence ID" value="PZM08973.1"/>
    <property type="molecule type" value="Genomic_DNA"/>
</dbReference>
<dbReference type="InterPro" id="IPR025293">
    <property type="entry name" value="YfiR/HmsC-like"/>
</dbReference>
<dbReference type="Pfam" id="PF13689">
    <property type="entry name" value="DUF4154"/>
    <property type="match status" value="1"/>
</dbReference>
<evidence type="ECO:0000313" key="37">
    <source>
        <dbReference type="Proteomes" id="UP000315888"/>
    </source>
</evidence>
<reference evidence="15 38" key="17">
    <citation type="submission" date="2019-11" db="EMBL/GenBank/DDBJ databases">
        <title>Multidrug-resistant Acinetobacter baumannii moving toward extensively drug-resistant over fifteen years in South of Brazil.</title>
        <authorList>
            <person name="Fedrigo N.H."/>
            <person name="Cerdeira L."/>
            <person name="Fuga B."/>
            <person name="Marini P.V.B."/>
            <person name="Shinohara D.R."/>
            <person name="Carrara-Marroni F.E."/>
            <person name="Lincopan N."/>
            <person name="Tognim M.C.B."/>
        </authorList>
    </citation>
    <scope>NUCLEOTIDE SEQUENCE [LARGE SCALE GENOMIC DNA]</scope>
    <source>
        <strain evidence="15 38">Ac576</strain>
    </source>
</reference>
<dbReference type="EMBL" id="NXDV01000025">
    <property type="protein sequence ID" value="PHQ01127.1"/>
    <property type="molecule type" value="Genomic_DNA"/>
</dbReference>
<evidence type="ECO:0000313" key="18">
    <source>
        <dbReference type="EMBL" id="PHQ01127.1"/>
    </source>
</evidence>
<reference evidence="2" key="6">
    <citation type="submission" date="2016-12" db="EMBL/GenBank/DDBJ databases">
        <authorList>
            <person name="Singh M."/>
            <person name="Fernando D."/>
            <person name="Kumar A."/>
        </authorList>
    </citation>
    <scope>NUCLEOTIDE SEQUENCE</scope>
    <source>
        <strain evidence="2">ATCC 17978-VU</strain>
    </source>
</reference>
<evidence type="ECO:0000313" key="15">
    <source>
        <dbReference type="EMBL" id="MVM91633.1"/>
    </source>
</evidence>
<dbReference type="Proteomes" id="UP000634608">
    <property type="component" value="Unassembled WGS sequence"/>
</dbReference>
<dbReference type="EMBL" id="AAYLMQ010000053">
    <property type="protein sequence ID" value="EGY2378880.1"/>
    <property type="molecule type" value="Genomic_DNA"/>
</dbReference>
<dbReference type="EMBL" id="UFMQ01000033">
    <property type="protein sequence ID" value="SST32080.1"/>
    <property type="molecule type" value="Genomic_DNA"/>
</dbReference>
<reference evidence="7 30" key="5">
    <citation type="submission" date="2016-01" db="EMBL/GenBank/DDBJ databases">
        <title>Draft sequences of Acinetobacter baumannii isolates from wounded military personnel.</title>
        <authorList>
            <person name="Arivett B.A."/>
            <person name="Fiester S.E."/>
            <person name="Ream D.C."/>
            <person name="Actis L.A."/>
        </authorList>
    </citation>
    <scope>NUCLEOTIDE SEQUENCE [LARGE SCALE GENOMIC DNA]</scope>
    <source>
        <strain evidence="7 30">AB2828</strain>
    </source>
</reference>
<dbReference type="GeneID" id="92895218"/>
<reference evidence="25 37" key="14">
    <citation type="submission" date="2019-06" db="EMBL/GenBank/DDBJ databases">
        <title>A Diverse Panel of Clinical Acinetobacter baumannii for Research Use.</title>
        <authorList>
            <person name="Mcgann P."/>
            <person name="Snesrud E."/>
            <person name="Galac M.R."/>
        </authorList>
    </citation>
    <scope>NUCLEOTIDE SEQUENCE [LARGE SCALE GENOMIC DNA]</scope>
    <source>
        <strain evidence="25 37">MRSN14237</strain>
    </source>
</reference>
<dbReference type="Proteomes" id="UP000223291">
    <property type="component" value="Unassembled WGS sequence"/>
</dbReference>
<dbReference type="Proteomes" id="UP000072389">
    <property type="component" value="Chromosome"/>
</dbReference>
<dbReference type="STRING" id="400667.A1S_2985"/>
<reference evidence="26 27" key="2">
    <citation type="submission" date="2015-10" db="EMBL/GenBank/DDBJ databases">
        <title>The utility of whole genome sequencing in characterizing Acinetobacter epidemiology and analyzing hospital outbreaks.</title>
        <authorList>
            <person name="Ozer E.A."/>
            <person name="Fitzpatrick M.A."/>
            <person name="Hauser A.R."/>
        </authorList>
    </citation>
    <scope>NUCLEOTIDE SEQUENCE [LARGE SCALE GENOMIC DNA]</scope>
    <source>
        <strain evidence="5 26">ABBL059</strain>
        <strain evidence="6 27">ABBL072</strain>
    </source>
</reference>
<dbReference type="AlphaFoldDB" id="A0A059ZNX5"/>
<dbReference type="EMBL" id="CP061525">
    <property type="protein sequence ID" value="QNV22347.1"/>
    <property type="molecule type" value="Genomic_DNA"/>
</dbReference>
<evidence type="ECO:0000313" key="30">
    <source>
        <dbReference type="Proteomes" id="UP000076296"/>
    </source>
</evidence>